<comment type="pathway">
    <text evidence="10">Cofactor biosynthesis; pyridoxine 5'-phosphate biosynthesis; pyridoxine 5'-phosphate from D-erythrose 4-phosphate: step 4/5.</text>
</comment>
<evidence type="ECO:0000256" key="10">
    <source>
        <dbReference type="HAMAP-Rule" id="MF_00536"/>
    </source>
</evidence>
<sequence>MSTARLAITAGEPAGIGPDLCLMLAQHPSPCERVIIADPQLLRERAQQLGLPVELLPFDPDALPVAQAAGQLHVLPVTLGTACTPGKLDAGNSAYVLETLRLAGEGALSGLFDAIVTAPVHKGIINEAGVPFSGHTEFFAEQTATDQVVMMLACPGLRVALATTHLPLRQVADAITGPLIERVVRILHSDLVNKFGLSAPRILVCGLNPHAGEDGHLGREELDIIIPALDRLRTEGIELIGPLPADTLFTPKHLDQADAVLAMYHDQGLPVLKHKGFGNAVNITLGMPIIRTSVDHGTALDLAGTGQANPGSLQVAIDTAIQMINARRAV</sequence>
<comment type="function">
    <text evidence="10">Catalyzes the NAD(P)-dependent oxidation of 4-(phosphooxy)-L-threonine (HTP) into 2-amino-3-oxo-4-(phosphooxy)butyric acid which spontaneously decarboxylates to form 3-amino-2-oxopropyl phosphate (AHAP).</text>
</comment>
<keyword evidence="4 10" id="KW-0460">Magnesium</keyword>
<gene>
    <name evidence="10" type="primary">pdxA</name>
    <name evidence="11" type="ORF">SAMN05216586_104303</name>
</gene>
<reference evidence="11 12" key="1">
    <citation type="submission" date="2016-10" db="EMBL/GenBank/DDBJ databases">
        <authorList>
            <person name="Varghese N."/>
            <person name="Submissions S."/>
        </authorList>
    </citation>
    <scope>NUCLEOTIDE SEQUENCE [LARGE SCALE GENOMIC DNA]</scope>
    <source>
        <strain evidence="11 12">CECT 8317</strain>
    </source>
</reference>
<feature type="binding site" evidence="10">
    <location>
        <position position="210"/>
    </location>
    <ligand>
        <name>a divalent metal cation</name>
        <dbReference type="ChEBI" id="CHEBI:60240"/>
        <note>ligand shared between dimeric partners</note>
    </ligand>
</feature>
<keyword evidence="8 10" id="KW-0664">Pyridoxine biosynthesis</keyword>
<dbReference type="PANTHER" id="PTHR30004">
    <property type="entry name" value="4-HYDROXYTHREONINE-4-PHOSPHATE DEHYDROGENASE"/>
    <property type="match status" value="1"/>
</dbReference>
<comment type="miscellaneous">
    <text evidence="10">The active site is located at the dimer interface.</text>
</comment>
<feature type="binding site" evidence="10">
    <location>
        <position position="265"/>
    </location>
    <ligand>
        <name>a divalent metal cation</name>
        <dbReference type="ChEBI" id="CHEBI:60240"/>
        <note>ligand shared between dimeric partners</note>
    </ligand>
</feature>
<keyword evidence="7 10" id="KW-0520">NAD</keyword>
<comment type="cofactor">
    <cofactor evidence="10">
        <name>Zn(2+)</name>
        <dbReference type="ChEBI" id="CHEBI:29105"/>
    </cofactor>
    <cofactor evidence="10">
        <name>Mg(2+)</name>
        <dbReference type="ChEBI" id="CHEBI:18420"/>
    </cofactor>
    <cofactor evidence="10">
        <name>Co(2+)</name>
        <dbReference type="ChEBI" id="CHEBI:48828"/>
    </cofactor>
    <text evidence="10">Binds 1 divalent metal cation per subunit. Can use ions such as Zn(2+), Mg(2+) or Co(2+).</text>
</comment>
<feature type="binding site" evidence="10">
    <location>
        <position position="165"/>
    </location>
    <ligand>
        <name>a divalent metal cation</name>
        <dbReference type="ChEBI" id="CHEBI:60240"/>
        <note>ligand shared between dimeric partners</note>
    </ligand>
</feature>
<evidence type="ECO:0000313" key="12">
    <source>
        <dbReference type="Proteomes" id="UP000243518"/>
    </source>
</evidence>
<keyword evidence="5 10" id="KW-0521">NADP</keyword>
<evidence type="ECO:0000256" key="1">
    <source>
        <dbReference type="ARBA" id="ARBA00022490"/>
    </source>
</evidence>
<evidence type="ECO:0000313" key="11">
    <source>
        <dbReference type="EMBL" id="SEG26882.1"/>
    </source>
</evidence>
<keyword evidence="6 10" id="KW-0560">Oxidoreductase</keyword>
<organism evidence="11 12">
    <name type="scientific">Halopseudomonas aestusnigri</name>
    <dbReference type="NCBI Taxonomy" id="857252"/>
    <lineage>
        <taxon>Bacteria</taxon>
        <taxon>Pseudomonadati</taxon>
        <taxon>Pseudomonadota</taxon>
        <taxon>Gammaproteobacteria</taxon>
        <taxon>Pseudomonadales</taxon>
        <taxon>Pseudomonadaceae</taxon>
        <taxon>Halopseudomonas</taxon>
    </lineage>
</organism>
<dbReference type="GO" id="GO:0051287">
    <property type="term" value="F:NAD binding"/>
    <property type="evidence" value="ECO:0007669"/>
    <property type="project" value="InterPro"/>
</dbReference>
<dbReference type="Pfam" id="PF04166">
    <property type="entry name" value="PdxA"/>
    <property type="match status" value="1"/>
</dbReference>
<comment type="caution">
    <text evidence="11">The sequence shown here is derived from an EMBL/GenBank/DDBJ whole genome shotgun (WGS) entry which is preliminary data.</text>
</comment>
<feature type="binding site" evidence="10">
    <location>
        <position position="136"/>
    </location>
    <ligand>
        <name>substrate</name>
    </ligand>
</feature>
<dbReference type="SUPFAM" id="SSF53659">
    <property type="entry name" value="Isocitrate/Isopropylmalate dehydrogenase-like"/>
    <property type="match status" value="1"/>
</dbReference>
<dbReference type="GO" id="GO:0042823">
    <property type="term" value="P:pyridoxal phosphate biosynthetic process"/>
    <property type="evidence" value="ECO:0007669"/>
    <property type="project" value="UniProtKB-UniRule"/>
</dbReference>
<dbReference type="EC" id="1.1.1.262" evidence="10"/>
<accession>A0AAQ1G752</accession>
<dbReference type="AlphaFoldDB" id="A0AAQ1G752"/>
<dbReference type="GO" id="GO:0008270">
    <property type="term" value="F:zinc ion binding"/>
    <property type="evidence" value="ECO:0007669"/>
    <property type="project" value="UniProtKB-UniRule"/>
</dbReference>
<dbReference type="HAMAP" id="MF_00536">
    <property type="entry name" value="PdxA"/>
    <property type="match status" value="1"/>
</dbReference>
<dbReference type="RefSeq" id="WP_088274365.1">
    <property type="nucleotide sequence ID" value="NZ_FNVE01000004.1"/>
</dbReference>
<name>A0AAQ1G752_9GAMM</name>
<dbReference type="GO" id="GO:0050570">
    <property type="term" value="F:4-hydroxythreonine-4-phosphate dehydrogenase activity"/>
    <property type="evidence" value="ECO:0007669"/>
    <property type="project" value="UniProtKB-UniRule"/>
</dbReference>
<comment type="subunit">
    <text evidence="10">Homodimer.</text>
</comment>
<dbReference type="GO" id="GO:0005737">
    <property type="term" value="C:cytoplasm"/>
    <property type="evidence" value="ECO:0007669"/>
    <property type="project" value="UniProtKB-SubCell"/>
</dbReference>
<comment type="similarity">
    <text evidence="10">Belongs to the PdxA family.</text>
</comment>
<keyword evidence="12" id="KW-1185">Reference proteome</keyword>
<evidence type="ECO:0000256" key="2">
    <source>
        <dbReference type="ARBA" id="ARBA00022723"/>
    </source>
</evidence>
<evidence type="ECO:0000256" key="3">
    <source>
        <dbReference type="ARBA" id="ARBA00022833"/>
    </source>
</evidence>
<keyword evidence="9 10" id="KW-0170">Cobalt</keyword>
<feature type="binding site" evidence="10">
    <location>
        <position position="282"/>
    </location>
    <ligand>
        <name>substrate</name>
    </ligand>
</feature>
<evidence type="ECO:0000256" key="4">
    <source>
        <dbReference type="ARBA" id="ARBA00022842"/>
    </source>
</evidence>
<feature type="binding site" evidence="10">
    <location>
        <position position="291"/>
    </location>
    <ligand>
        <name>substrate</name>
    </ligand>
</feature>
<keyword evidence="3 10" id="KW-0862">Zinc</keyword>
<feature type="binding site" evidence="10">
    <location>
        <position position="273"/>
    </location>
    <ligand>
        <name>substrate</name>
    </ligand>
</feature>
<proteinExistence type="inferred from homology"/>
<feature type="binding site" evidence="10">
    <location>
        <position position="135"/>
    </location>
    <ligand>
        <name>substrate</name>
    </ligand>
</feature>
<evidence type="ECO:0000256" key="8">
    <source>
        <dbReference type="ARBA" id="ARBA00023096"/>
    </source>
</evidence>
<dbReference type="NCBIfam" id="TIGR00557">
    <property type="entry name" value="pdxA"/>
    <property type="match status" value="1"/>
</dbReference>
<comment type="catalytic activity">
    <reaction evidence="10">
        <text>4-(phosphooxy)-L-threonine + NAD(+) = 3-amino-2-oxopropyl phosphate + CO2 + NADH</text>
        <dbReference type="Rhea" id="RHEA:32275"/>
        <dbReference type="ChEBI" id="CHEBI:16526"/>
        <dbReference type="ChEBI" id="CHEBI:57279"/>
        <dbReference type="ChEBI" id="CHEBI:57540"/>
        <dbReference type="ChEBI" id="CHEBI:57945"/>
        <dbReference type="ChEBI" id="CHEBI:58452"/>
        <dbReference type="EC" id="1.1.1.262"/>
    </reaction>
</comment>
<keyword evidence="1 10" id="KW-0963">Cytoplasm</keyword>
<evidence type="ECO:0000256" key="7">
    <source>
        <dbReference type="ARBA" id="ARBA00023027"/>
    </source>
</evidence>
<dbReference type="InterPro" id="IPR005255">
    <property type="entry name" value="PdxA_fam"/>
</dbReference>
<evidence type="ECO:0000256" key="6">
    <source>
        <dbReference type="ARBA" id="ARBA00023002"/>
    </source>
</evidence>
<comment type="subcellular location">
    <subcellularLocation>
        <location evidence="10">Cytoplasm</location>
    </subcellularLocation>
</comment>
<keyword evidence="2 10" id="KW-0479">Metal-binding</keyword>
<dbReference type="EMBL" id="FNVE01000004">
    <property type="protein sequence ID" value="SEG26882.1"/>
    <property type="molecule type" value="Genomic_DNA"/>
</dbReference>
<evidence type="ECO:0000256" key="9">
    <source>
        <dbReference type="ARBA" id="ARBA00023285"/>
    </source>
</evidence>
<dbReference type="Proteomes" id="UP000243518">
    <property type="component" value="Unassembled WGS sequence"/>
</dbReference>
<protein>
    <recommendedName>
        <fullName evidence="10">4-hydroxythreonine-4-phosphate dehydrogenase</fullName>
        <ecNumber evidence="10">1.1.1.262</ecNumber>
    </recommendedName>
    <alternativeName>
        <fullName evidence="10">4-(phosphohydroxy)-L-threonine dehydrogenase</fullName>
    </alternativeName>
</protein>
<dbReference type="GO" id="GO:0050897">
    <property type="term" value="F:cobalt ion binding"/>
    <property type="evidence" value="ECO:0007669"/>
    <property type="project" value="UniProtKB-UniRule"/>
</dbReference>
<dbReference type="GO" id="GO:0008615">
    <property type="term" value="P:pyridoxine biosynthetic process"/>
    <property type="evidence" value="ECO:0007669"/>
    <property type="project" value="UniProtKB-UniRule"/>
</dbReference>
<dbReference type="Gene3D" id="3.40.718.10">
    <property type="entry name" value="Isopropylmalate Dehydrogenase"/>
    <property type="match status" value="1"/>
</dbReference>
<dbReference type="InterPro" id="IPR037510">
    <property type="entry name" value="PdxA"/>
</dbReference>
<dbReference type="GO" id="GO:0000287">
    <property type="term" value="F:magnesium ion binding"/>
    <property type="evidence" value="ECO:0007669"/>
    <property type="project" value="UniProtKB-UniRule"/>
</dbReference>
<evidence type="ECO:0000256" key="5">
    <source>
        <dbReference type="ARBA" id="ARBA00022857"/>
    </source>
</evidence>
<dbReference type="PANTHER" id="PTHR30004:SF5">
    <property type="entry name" value="4-HYDROXYTHREONINE-4-PHOSPHATE DEHYDROGENASE"/>
    <property type="match status" value="1"/>
</dbReference>